<dbReference type="Pfam" id="PF00300">
    <property type="entry name" value="His_Phos_1"/>
    <property type="match status" value="1"/>
</dbReference>
<evidence type="ECO:0000256" key="2">
    <source>
        <dbReference type="ARBA" id="ARBA00022840"/>
    </source>
</evidence>
<dbReference type="HOGENOM" id="CLU_006383_0_1_1"/>
<dbReference type="PROSITE" id="PS00175">
    <property type="entry name" value="PG_MUTASE"/>
    <property type="match status" value="1"/>
</dbReference>
<keyword evidence="1" id="KW-0547">Nucleotide-binding</keyword>
<dbReference type="GeneID" id="7446681"/>
<dbReference type="OMA" id="RWIQERC"/>
<dbReference type="PIRSF" id="PIRSF000709">
    <property type="entry name" value="6PFK_2-Ptase"/>
    <property type="match status" value="1"/>
</dbReference>
<dbReference type="STRING" id="35128.B8BV32"/>
<dbReference type="SUPFAM" id="SSF53254">
    <property type="entry name" value="Phosphoglycerate mutase-like"/>
    <property type="match status" value="1"/>
</dbReference>
<dbReference type="InterPro" id="IPR001345">
    <property type="entry name" value="PG/BPGM_mutase_AS"/>
</dbReference>
<organism evidence="6 7">
    <name type="scientific">Thalassiosira pseudonana</name>
    <name type="common">Marine diatom</name>
    <name type="synonym">Cyclotella nana</name>
    <dbReference type="NCBI Taxonomy" id="35128"/>
    <lineage>
        <taxon>Eukaryota</taxon>
        <taxon>Sar</taxon>
        <taxon>Stramenopiles</taxon>
        <taxon>Ochrophyta</taxon>
        <taxon>Bacillariophyta</taxon>
        <taxon>Coscinodiscophyceae</taxon>
        <taxon>Thalassiosirophycidae</taxon>
        <taxon>Thalassiosirales</taxon>
        <taxon>Thalassiosiraceae</taxon>
        <taxon>Thalassiosira</taxon>
    </lineage>
</organism>
<dbReference type="GO" id="GO:0004331">
    <property type="term" value="F:fructose-2,6-bisphosphate 2-phosphatase activity"/>
    <property type="evidence" value="ECO:0000318"/>
    <property type="project" value="GO_Central"/>
</dbReference>
<feature type="non-terminal residue" evidence="6">
    <location>
        <position position="404"/>
    </location>
</feature>
<dbReference type="Gene3D" id="3.40.50.1240">
    <property type="entry name" value="Phosphoglycerate mutase-like"/>
    <property type="match status" value="1"/>
</dbReference>
<feature type="binding site" evidence="4">
    <location>
        <position position="280"/>
    </location>
    <ligand>
        <name>substrate</name>
    </ligand>
</feature>
<dbReference type="GO" id="GO:0005524">
    <property type="term" value="F:ATP binding"/>
    <property type="evidence" value="ECO:0007669"/>
    <property type="project" value="UniProtKB-KW"/>
</dbReference>
<dbReference type="GO" id="GO:0006003">
    <property type="term" value="P:fructose 2,6-bisphosphate metabolic process"/>
    <property type="evidence" value="ECO:0000318"/>
    <property type="project" value="GO_Central"/>
</dbReference>
<evidence type="ECO:0000259" key="5">
    <source>
        <dbReference type="Pfam" id="PF01591"/>
    </source>
</evidence>
<dbReference type="eggNOG" id="KOG0234">
    <property type="taxonomic scope" value="Eukaryota"/>
</dbReference>
<sequence>MKYSSLASDNNVRKLIIVMCGLPATGKTHIANRIVRYLSFFLDIDTRIFNVGDYRRRLHGARLPADFFDHSNNEYMAKREQACDAALSDLKEFMKKDGVRVGVLDSTNSAHKRRAHIREVLADLKCKIVILESVCDKKELIEQNIKNIHMNTPDYKDADQDAAIKDFNRRREMYIDVYQPVSNDDGSHIKIINNETFVVHNVRGYLPQKVVHFVMNLHLVPREFYLTRHGQSEYNLSGKIGGDSGLTEAGLEYARRLADFAKDEIRTDRPARLWTSTLKRTKETAQFIKREPKTFKNLDELYAGVCDGLTYAEIKEKYPEEFARRQEDKLTYRYPRGESYMDVTLRLETIVLDIERTREPILIVAHQGIHRLLYAYFMGMPREEAPFVSIPLNTVIALRPHAYG</sequence>
<evidence type="ECO:0000256" key="1">
    <source>
        <dbReference type="ARBA" id="ARBA00022741"/>
    </source>
</evidence>
<dbReference type="GO" id="GO:0006000">
    <property type="term" value="P:fructose metabolic process"/>
    <property type="evidence" value="ECO:0007669"/>
    <property type="project" value="InterPro"/>
</dbReference>
<keyword evidence="7" id="KW-1185">Reference proteome</keyword>
<dbReference type="Proteomes" id="UP000001449">
    <property type="component" value="Chromosome 2"/>
</dbReference>
<feature type="binding site" evidence="4">
    <location>
        <begin position="228"/>
        <end position="235"/>
    </location>
    <ligand>
        <name>substrate</name>
    </ligand>
</feature>
<dbReference type="AlphaFoldDB" id="B8BV32"/>
<evidence type="ECO:0000313" key="6">
    <source>
        <dbReference type="EMBL" id="EED94866.1"/>
    </source>
</evidence>
<dbReference type="InterPro" id="IPR029033">
    <property type="entry name" value="His_PPase_superfam"/>
</dbReference>
<evidence type="ECO:0000313" key="7">
    <source>
        <dbReference type="Proteomes" id="UP000001449"/>
    </source>
</evidence>
<evidence type="ECO:0000256" key="4">
    <source>
        <dbReference type="PIRSR" id="PIRSR613078-2"/>
    </source>
</evidence>
<dbReference type="EMBL" id="CM000639">
    <property type="protein sequence ID" value="EED94866.1"/>
    <property type="molecule type" value="Genomic_DNA"/>
</dbReference>
<dbReference type="GO" id="GO:0005829">
    <property type="term" value="C:cytosol"/>
    <property type="evidence" value="ECO:0000318"/>
    <property type="project" value="GO_Central"/>
</dbReference>
<dbReference type="PANTHER" id="PTHR10606">
    <property type="entry name" value="6-PHOSPHOFRUCTO-2-KINASE/FRUCTOSE-2,6-BISPHOSPHATASE"/>
    <property type="match status" value="1"/>
</dbReference>
<keyword evidence="6" id="KW-0808">Transferase</keyword>
<proteinExistence type="predicted"/>
<dbReference type="InterPro" id="IPR003094">
    <property type="entry name" value="6Pfruct_kin"/>
</dbReference>
<dbReference type="EC" id="2.7.1.105" evidence="6"/>
<feature type="active site" description="Proton donor/acceptor" evidence="3">
    <location>
        <position position="300"/>
    </location>
</feature>
<dbReference type="PANTHER" id="PTHR10606:SF44">
    <property type="entry name" value="6-PHOSPHOFRUCTO 2-KINASE_FRUCTOSE 2,6-BISPHOSPHATASE LONG FORM"/>
    <property type="match status" value="1"/>
</dbReference>
<dbReference type="InterPro" id="IPR013079">
    <property type="entry name" value="6Phosfructo_kin"/>
</dbReference>
<evidence type="ECO:0000256" key="3">
    <source>
        <dbReference type="PIRSR" id="PIRSR613078-1"/>
    </source>
</evidence>
<reference evidence="6 7" key="1">
    <citation type="journal article" date="2004" name="Science">
        <title>The genome of the diatom Thalassiosira pseudonana: ecology, evolution, and metabolism.</title>
        <authorList>
            <person name="Armbrust E.V."/>
            <person name="Berges J.A."/>
            <person name="Bowler C."/>
            <person name="Green B.R."/>
            <person name="Martinez D."/>
            <person name="Putnam N.H."/>
            <person name="Zhou S."/>
            <person name="Allen A.E."/>
            <person name="Apt K.E."/>
            <person name="Bechner M."/>
            <person name="Brzezinski M.A."/>
            <person name="Chaal B.K."/>
            <person name="Chiovitti A."/>
            <person name="Davis A.K."/>
            <person name="Demarest M.S."/>
            <person name="Detter J.C."/>
            <person name="Glavina T."/>
            <person name="Goodstein D."/>
            <person name="Hadi M.Z."/>
            <person name="Hellsten U."/>
            <person name="Hildebrand M."/>
            <person name="Jenkins B.D."/>
            <person name="Jurka J."/>
            <person name="Kapitonov V.V."/>
            <person name="Kroger N."/>
            <person name="Lau W.W."/>
            <person name="Lane T.W."/>
            <person name="Larimer F.W."/>
            <person name="Lippmeier J.C."/>
            <person name="Lucas S."/>
            <person name="Medina M."/>
            <person name="Montsant A."/>
            <person name="Obornik M."/>
            <person name="Parker M.S."/>
            <person name="Palenik B."/>
            <person name="Pazour G.J."/>
            <person name="Richardson P.M."/>
            <person name="Rynearson T.A."/>
            <person name="Saito M.A."/>
            <person name="Schwartz D.C."/>
            <person name="Thamatrakoln K."/>
            <person name="Valentin K."/>
            <person name="Vardi A."/>
            <person name="Wilkerson F.P."/>
            <person name="Rokhsar D.S."/>
        </authorList>
    </citation>
    <scope>NUCLEOTIDE SEQUENCE [LARGE SCALE GENOMIC DNA]</scope>
    <source>
        <strain evidence="6 7">CCMP1335</strain>
    </source>
</reference>
<dbReference type="PaxDb" id="35128-Thaps14563"/>
<dbReference type="FunFam" id="3.40.50.300:FF:000644">
    <property type="entry name" value="GpmB, Fructose-2,6-bisphosphatase"/>
    <property type="match status" value="1"/>
</dbReference>
<keyword evidence="2" id="KW-0067">ATP-binding</keyword>
<dbReference type="KEGG" id="tps:THAPSDRAFT_14563"/>
<dbReference type="SUPFAM" id="SSF52540">
    <property type="entry name" value="P-loop containing nucleoside triphosphate hydrolases"/>
    <property type="match status" value="1"/>
</dbReference>
<dbReference type="PRINTS" id="PR00991">
    <property type="entry name" value="6PFRUCTKNASE"/>
</dbReference>
<dbReference type="SMART" id="SM00855">
    <property type="entry name" value="PGAM"/>
    <property type="match status" value="1"/>
</dbReference>
<name>B8BV32_THAPS</name>
<gene>
    <name evidence="6" type="primary">PF2K1</name>
    <name evidence="6" type="ORF">THAPSDRAFT_14563</name>
</gene>
<dbReference type="CDD" id="cd07067">
    <property type="entry name" value="HP_PGM_like"/>
    <property type="match status" value="1"/>
</dbReference>
<dbReference type="InterPro" id="IPR027417">
    <property type="entry name" value="P-loop_NTPase"/>
</dbReference>
<dbReference type="InterPro" id="IPR013078">
    <property type="entry name" value="His_Pase_superF_clade-1"/>
</dbReference>
<dbReference type="InParanoid" id="B8BV32"/>
<feature type="domain" description="6-phosphofructo-2-kinase" evidence="5">
    <location>
        <begin position="6"/>
        <end position="221"/>
    </location>
</feature>
<dbReference type="RefSeq" id="XP_002287423.1">
    <property type="nucleotide sequence ID" value="XM_002287387.1"/>
</dbReference>
<protein>
    <submittedName>
        <fullName evidence="6">6-phosphofructo 2-kinase</fullName>
        <ecNumber evidence="6">2.7.1.105</ecNumber>
    </submittedName>
</protein>
<dbReference type="Pfam" id="PF01591">
    <property type="entry name" value="6PF2K"/>
    <property type="match status" value="1"/>
</dbReference>
<feature type="active site" description="Tele-phosphohistidine intermediate" evidence="3">
    <location>
        <position position="229"/>
    </location>
</feature>
<reference evidence="6 7" key="2">
    <citation type="journal article" date="2008" name="Nature">
        <title>The Phaeodactylum genome reveals the evolutionary history of diatom genomes.</title>
        <authorList>
            <person name="Bowler C."/>
            <person name="Allen A.E."/>
            <person name="Badger J.H."/>
            <person name="Grimwood J."/>
            <person name="Jabbari K."/>
            <person name="Kuo A."/>
            <person name="Maheswari U."/>
            <person name="Martens C."/>
            <person name="Maumus F."/>
            <person name="Otillar R.P."/>
            <person name="Rayko E."/>
            <person name="Salamov A."/>
            <person name="Vandepoele K."/>
            <person name="Beszteri B."/>
            <person name="Gruber A."/>
            <person name="Heijde M."/>
            <person name="Katinka M."/>
            <person name="Mock T."/>
            <person name="Valentin K."/>
            <person name="Verret F."/>
            <person name="Berges J.A."/>
            <person name="Brownlee C."/>
            <person name="Cadoret J.P."/>
            <person name="Chiovitti A."/>
            <person name="Choi C.J."/>
            <person name="Coesel S."/>
            <person name="De Martino A."/>
            <person name="Detter J.C."/>
            <person name="Durkin C."/>
            <person name="Falciatore A."/>
            <person name="Fournet J."/>
            <person name="Haruta M."/>
            <person name="Huysman M.J."/>
            <person name="Jenkins B.D."/>
            <person name="Jiroutova K."/>
            <person name="Jorgensen R.E."/>
            <person name="Joubert Y."/>
            <person name="Kaplan A."/>
            <person name="Kroger N."/>
            <person name="Kroth P.G."/>
            <person name="La Roche J."/>
            <person name="Lindquist E."/>
            <person name="Lommer M."/>
            <person name="Martin-Jezequel V."/>
            <person name="Lopez P.J."/>
            <person name="Lucas S."/>
            <person name="Mangogna M."/>
            <person name="McGinnis K."/>
            <person name="Medlin L.K."/>
            <person name="Montsant A."/>
            <person name="Oudot-Le Secq M.P."/>
            <person name="Napoli C."/>
            <person name="Obornik M."/>
            <person name="Parker M.S."/>
            <person name="Petit J.L."/>
            <person name="Porcel B.M."/>
            <person name="Poulsen N."/>
            <person name="Robison M."/>
            <person name="Rychlewski L."/>
            <person name="Rynearson T.A."/>
            <person name="Schmutz J."/>
            <person name="Shapiro H."/>
            <person name="Siaut M."/>
            <person name="Stanley M."/>
            <person name="Sussman M.R."/>
            <person name="Taylor A.R."/>
            <person name="Vardi A."/>
            <person name="von Dassow P."/>
            <person name="Vyverman W."/>
            <person name="Willis A."/>
            <person name="Wyrwicz L.S."/>
            <person name="Rokhsar D.S."/>
            <person name="Weissenbach J."/>
            <person name="Armbrust E.V."/>
            <person name="Green B.R."/>
            <person name="Van de Peer Y."/>
            <person name="Grigoriev I.V."/>
        </authorList>
    </citation>
    <scope>NUCLEOTIDE SEQUENCE [LARGE SCALE GENOMIC DNA]</scope>
    <source>
        <strain evidence="6 7">CCMP1335</strain>
    </source>
</reference>
<accession>B8BV32</accession>
<dbReference type="GO" id="GO:0003873">
    <property type="term" value="F:6-phosphofructo-2-kinase activity"/>
    <property type="evidence" value="ECO:0000318"/>
    <property type="project" value="GO_Central"/>
</dbReference>
<dbReference type="FunFam" id="3.40.50.1240:FF:000006">
    <property type="entry name" value="6-phosphofructo-2-kinase/fructose-2, 6-bisphosphatase"/>
    <property type="match status" value="1"/>
</dbReference>
<dbReference type="Gene3D" id="3.40.50.300">
    <property type="entry name" value="P-loop containing nucleotide triphosphate hydrolases"/>
    <property type="match status" value="1"/>
</dbReference>